<evidence type="ECO:0000313" key="2">
    <source>
        <dbReference type="EMBL" id="SEM84693.1"/>
    </source>
</evidence>
<evidence type="ECO:0000259" key="1">
    <source>
        <dbReference type="Pfam" id="PF01345"/>
    </source>
</evidence>
<evidence type="ECO:0000313" key="3">
    <source>
        <dbReference type="Proteomes" id="UP000199158"/>
    </source>
</evidence>
<organism evidence="2 3">
    <name type="scientific">Hydrogenoanaerobacterium saccharovorans</name>
    <dbReference type="NCBI Taxonomy" id="474960"/>
    <lineage>
        <taxon>Bacteria</taxon>
        <taxon>Bacillati</taxon>
        <taxon>Bacillota</taxon>
        <taxon>Clostridia</taxon>
        <taxon>Eubacteriales</taxon>
        <taxon>Oscillospiraceae</taxon>
        <taxon>Hydrogenoanaerobacterium</taxon>
    </lineage>
</organism>
<dbReference type="SUPFAM" id="SSF49401">
    <property type="entry name" value="Bacterial adhesins"/>
    <property type="match status" value="1"/>
</dbReference>
<dbReference type="STRING" id="474960.SAMN05216180_2026"/>
<proteinExistence type="predicted"/>
<reference evidence="2 3" key="1">
    <citation type="submission" date="2016-10" db="EMBL/GenBank/DDBJ databases">
        <authorList>
            <person name="de Groot N.N."/>
        </authorList>
    </citation>
    <scope>NUCLEOTIDE SEQUENCE [LARGE SCALE GENOMIC DNA]</scope>
    <source>
        <strain evidence="2 3">CGMCC 1.5070</strain>
    </source>
</reference>
<dbReference type="PANTHER" id="PTHR34819:SF3">
    <property type="entry name" value="CELL SURFACE PROTEIN"/>
    <property type="match status" value="1"/>
</dbReference>
<dbReference type="OrthoDB" id="21834at2"/>
<dbReference type="InterPro" id="IPR047589">
    <property type="entry name" value="DUF11_rpt"/>
</dbReference>
<accession>A0A1H8BPG0</accession>
<dbReference type="RefSeq" id="WP_092754140.1">
    <property type="nucleotide sequence ID" value="NZ_FOCG01000001.1"/>
</dbReference>
<dbReference type="Gene3D" id="2.60.40.740">
    <property type="match status" value="1"/>
</dbReference>
<dbReference type="AlphaFoldDB" id="A0A1H8BPG0"/>
<dbReference type="Pfam" id="PF01345">
    <property type="entry name" value="DUF11"/>
    <property type="match status" value="2"/>
</dbReference>
<keyword evidence="3" id="KW-1185">Reference proteome</keyword>
<sequence length="277" mass="29590">MTDFLTQALNTVFAPFKNNASVIGFATVKVGGEPQTIKVTSNIVTTDFIKVALDKIPDKTLAEVGDEIKYTVTFVNNSSVDLYDVKIVDTISPMTTLVADSIIPVPQPGETLETGVTIISASETKAGSVPKGQSATLEYQVTVNQGAAGDIINNGTATIKFKDCKDHEYSGSTNPSQAITTVITADLQVVQSADKTFVTENNEEVVYTLVIKNTGSIKITDITVTNPIPQGMTYKQNSTLKNDTLPLTDENPADGINIGDLNPSDTYKIQFSVTVSL</sequence>
<protein>
    <submittedName>
        <fullName evidence="2">Conserved repeat domain-containing protein</fullName>
    </submittedName>
</protein>
<feature type="domain" description="DUF11" evidence="1">
    <location>
        <begin position="51"/>
        <end position="159"/>
    </location>
</feature>
<gene>
    <name evidence="2" type="ORF">SAMN05216180_2026</name>
</gene>
<dbReference type="InterPro" id="IPR051172">
    <property type="entry name" value="Chlamydia_OmcB"/>
</dbReference>
<dbReference type="PANTHER" id="PTHR34819">
    <property type="entry name" value="LARGE CYSTEINE-RICH PERIPLASMIC PROTEIN OMCB"/>
    <property type="match status" value="1"/>
</dbReference>
<dbReference type="EMBL" id="FOCG01000001">
    <property type="protein sequence ID" value="SEM84693.1"/>
    <property type="molecule type" value="Genomic_DNA"/>
</dbReference>
<dbReference type="Proteomes" id="UP000199158">
    <property type="component" value="Unassembled WGS sequence"/>
</dbReference>
<feature type="domain" description="DUF11" evidence="1">
    <location>
        <begin position="186"/>
        <end position="275"/>
    </location>
</feature>
<dbReference type="InterPro" id="IPR001434">
    <property type="entry name" value="OmcB-like_DUF11"/>
</dbReference>
<name>A0A1H8BPG0_9FIRM</name>
<dbReference type="InterPro" id="IPR008966">
    <property type="entry name" value="Adhesion_dom_sf"/>
</dbReference>
<dbReference type="NCBIfam" id="TIGR01451">
    <property type="entry name" value="B_ant_repeat"/>
    <property type="match status" value="2"/>
</dbReference>